<keyword evidence="8" id="KW-1185">Reference proteome</keyword>
<reference evidence="7 8" key="1">
    <citation type="submission" date="2016-10" db="EMBL/GenBank/DDBJ databases">
        <authorList>
            <person name="de Groot N.N."/>
        </authorList>
    </citation>
    <scope>NUCLEOTIDE SEQUENCE [LARGE SCALE GENOMIC DNA]</scope>
    <source>
        <strain evidence="7 8">DSM 22489</strain>
    </source>
</reference>
<evidence type="ECO:0000256" key="3">
    <source>
        <dbReference type="ARBA" id="ARBA00022692"/>
    </source>
</evidence>
<evidence type="ECO:0000256" key="5">
    <source>
        <dbReference type="ARBA" id="ARBA00023136"/>
    </source>
</evidence>
<proteinExistence type="predicted"/>
<feature type="transmembrane region" description="Helical" evidence="6">
    <location>
        <begin position="231"/>
        <end position="249"/>
    </location>
</feature>
<keyword evidence="2" id="KW-1003">Cell membrane</keyword>
<evidence type="ECO:0008006" key="9">
    <source>
        <dbReference type="Google" id="ProtNLM"/>
    </source>
</evidence>
<evidence type="ECO:0000256" key="4">
    <source>
        <dbReference type="ARBA" id="ARBA00022989"/>
    </source>
</evidence>
<dbReference type="RefSeq" id="WP_103931088.1">
    <property type="nucleotide sequence ID" value="NZ_FNVA01000001.1"/>
</dbReference>
<evidence type="ECO:0000256" key="2">
    <source>
        <dbReference type="ARBA" id="ARBA00022475"/>
    </source>
</evidence>
<feature type="transmembrane region" description="Helical" evidence="6">
    <location>
        <begin position="15"/>
        <end position="34"/>
    </location>
</feature>
<dbReference type="Proteomes" id="UP000236728">
    <property type="component" value="Unassembled WGS sequence"/>
</dbReference>
<dbReference type="GO" id="GO:0005886">
    <property type="term" value="C:plasma membrane"/>
    <property type="evidence" value="ECO:0007669"/>
    <property type="project" value="UniProtKB-SubCell"/>
</dbReference>
<feature type="transmembrane region" description="Helical" evidence="6">
    <location>
        <begin position="311"/>
        <end position="335"/>
    </location>
</feature>
<accession>A0A1H5S747</accession>
<evidence type="ECO:0000313" key="7">
    <source>
        <dbReference type="EMBL" id="SEF46463.1"/>
    </source>
</evidence>
<name>A0A1H5S747_9BACT</name>
<organism evidence="7 8">
    <name type="scientific">Bryocella elongata</name>
    <dbReference type="NCBI Taxonomy" id="863522"/>
    <lineage>
        <taxon>Bacteria</taxon>
        <taxon>Pseudomonadati</taxon>
        <taxon>Acidobacteriota</taxon>
        <taxon>Terriglobia</taxon>
        <taxon>Terriglobales</taxon>
        <taxon>Acidobacteriaceae</taxon>
        <taxon>Bryocella</taxon>
    </lineage>
</organism>
<evidence type="ECO:0000313" key="8">
    <source>
        <dbReference type="Proteomes" id="UP000236728"/>
    </source>
</evidence>
<keyword evidence="4 6" id="KW-1133">Transmembrane helix</keyword>
<sequence length="351" mass="37745">MPADISQPQPARRSVLKPALTALLLLTVAALLYLERDKLHFDWHTLLAQARLASLPKILLGIACIYVGYWLRSLRWAILLTPVKRVRALDLLPWQVIGFTIVGLFGRLTDMSRPILIARRTRTPVATQLAIYSIERAFDLGAAAVLFSFTLALAPRSMPHHDAFARAGVASLAGTFFLAIIALSLRFRGEHVARLAGRLLAPISANLAKTVADRLLDFRDGLQALTTLSEFLYVAALSLLMWIGIAAAYFFCTHAFVACPPLATLSVSGIMLLMASSIGGSLLQLPIIGWFTQIAVLAAALHAFFDVPLEVATACGAVIQIAMSLSVVPAGLIFAQITGTGLRAAAHDTSA</sequence>
<dbReference type="EMBL" id="FNVA01000001">
    <property type="protein sequence ID" value="SEF46463.1"/>
    <property type="molecule type" value="Genomic_DNA"/>
</dbReference>
<dbReference type="AlphaFoldDB" id="A0A1H5S747"/>
<feature type="transmembrane region" description="Helical" evidence="6">
    <location>
        <begin position="287"/>
        <end position="305"/>
    </location>
</feature>
<dbReference type="OrthoDB" id="115478at2"/>
<dbReference type="Pfam" id="PF03706">
    <property type="entry name" value="LPG_synthase_TM"/>
    <property type="match status" value="1"/>
</dbReference>
<evidence type="ECO:0000256" key="6">
    <source>
        <dbReference type="SAM" id="Phobius"/>
    </source>
</evidence>
<keyword evidence="5 6" id="KW-0472">Membrane</keyword>
<protein>
    <recommendedName>
        <fullName evidence="9">Lysylphosphatidylglycerol synthase TM region</fullName>
    </recommendedName>
</protein>
<feature type="transmembrane region" description="Helical" evidence="6">
    <location>
        <begin position="55"/>
        <end position="71"/>
    </location>
</feature>
<dbReference type="InterPro" id="IPR022791">
    <property type="entry name" value="L-PG_synthase/AglD"/>
</dbReference>
<keyword evidence="3 6" id="KW-0812">Transmembrane</keyword>
<gene>
    <name evidence="7" type="ORF">SAMN05421819_0100</name>
</gene>
<feature type="transmembrane region" description="Helical" evidence="6">
    <location>
        <begin position="91"/>
        <end position="108"/>
    </location>
</feature>
<feature type="transmembrane region" description="Helical" evidence="6">
    <location>
        <begin position="255"/>
        <end position="275"/>
    </location>
</feature>
<feature type="transmembrane region" description="Helical" evidence="6">
    <location>
        <begin position="163"/>
        <end position="185"/>
    </location>
</feature>
<feature type="transmembrane region" description="Helical" evidence="6">
    <location>
        <begin position="129"/>
        <end position="151"/>
    </location>
</feature>
<evidence type="ECO:0000256" key="1">
    <source>
        <dbReference type="ARBA" id="ARBA00004651"/>
    </source>
</evidence>
<comment type="subcellular location">
    <subcellularLocation>
        <location evidence="1">Cell membrane</location>
        <topology evidence="1">Multi-pass membrane protein</topology>
    </subcellularLocation>
</comment>